<evidence type="ECO:0000313" key="5">
    <source>
        <dbReference type="EMBL" id="KAK9902014.1"/>
    </source>
</evidence>
<dbReference type="SUPFAM" id="SSF50978">
    <property type="entry name" value="WD40 repeat-like"/>
    <property type="match status" value="1"/>
</dbReference>
<dbReference type="Proteomes" id="UP001491310">
    <property type="component" value="Unassembled WGS sequence"/>
</dbReference>
<feature type="compositionally biased region" description="Polar residues" evidence="3">
    <location>
        <begin position="540"/>
        <end position="553"/>
    </location>
</feature>
<dbReference type="InterPro" id="IPR015943">
    <property type="entry name" value="WD40/YVTN_repeat-like_dom_sf"/>
</dbReference>
<feature type="compositionally biased region" description="Pro residues" evidence="3">
    <location>
        <begin position="762"/>
        <end position="772"/>
    </location>
</feature>
<feature type="compositionally biased region" description="Polar residues" evidence="3">
    <location>
        <begin position="471"/>
        <end position="485"/>
    </location>
</feature>
<dbReference type="InterPro" id="IPR012677">
    <property type="entry name" value="Nucleotide-bd_a/b_plait_sf"/>
</dbReference>
<comment type="caution">
    <text evidence="5">The sequence shown here is derived from an EMBL/GenBank/DDBJ whole genome shotgun (WGS) entry which is preliminary data.</text>
</comment>
<dbReference type="CDD" id="cd00590">
    <property type="entry name" value="RRM_SF"/>
    <property type="match status" value="1"/>
</dbReference>
<dbReference type="InterPro" id="IPR050502">
    <property type="entry name" value="Euk_RNA-bind_prot"/>
</dbReference>
<evidence type="ECO:0000313" key="6">
    <source>
        <dbReference type="Proteomes" id="UP001491310"/>
    </source>
</evidence>
<feature type="region of interest" description="Disordered" evidence="3">
    <location>
        <begin position="891"/>
        <end position="956"/>
    </location>
</feature>
<dbReference type="PROSITE" id="PS50102">
    <property type="entry name" value="RRM"/>
    <property type="match status" value="1"/>
</dbReference>
<reference evidence="5 6" key="1">
    <citation type="journal article" date="2024" name="Nat. Commun.">
        <title>Phylogenomics reveals the evolutionary origins of lichenization in chlorophyte algae.</title>
        <authorList>
            <person name="Puginier C."/>
            <person name="Libourel C."/>
            <person name="Otte J."/>
            <person name="Skaloud P."/>
            <person name="Haon M."/>
            <person name="Grisel S."/>
            <person name="Petersen M."/>
            <person name="Berrin J.G."/>
            <person name="Delaux P.M."/>
            <person name="Dal Grande F."/>
            <person name="Keller J."/>
        </authorList>
    </citation>
    <scope>NUCLEOTIDE SEQUENCE [LARGE SCALE GENOMIC DNA]</scope>
    <source>
        <strain evidence="5 6">SAG 216-7</strain>
    </source>
</reference>
<feature type="compositionally biased region" description="Polar residues" evidence="3">
    <location>
        <begin position="618"/>
        <end position="631"/>
    </location>
</feature>
<evidence type="ECO:0000256" key="3">
    <source>
        <dbReference type="SAM" id="MobiDB-lite"/>
    </source>
</evidence>
<dbReference type="InterPro" id="IPR035979">
    <property type="entry name" value="RBD_domain_sf"/>
</dbReference>
<feature type="region of interest" description="Disordered" evidence="3">
    <location>
        <begin position="464"/>
        <end position="500"/>
    </location>
</feature>
<dbReference type="InterPro" id="IPR001680">
    <property type="entry name" value="WD40_rpt"/>
</dbReference>
<feature type="compositionally biased region" description="Polar residues" evidence="3">
    <location>
        <begin position="928"/>
        <end position="944"/>
    </location>
</feature>
<keyword evidence="6" id="KW-1185">Reference proteome</keyword>
<dbReference type="Pfam" id="PF00076">
    <property type="entry name" value="RRM_1"/>
    <property type="match status" value="1"/>
</dbReference>
<evidence type="ECO:0000256" key="1">
    <source>
        <dbReference type="ARBA" id="ARBA00022884"/>
    </source>
</evidence>
<keyword evidence="1 2" id="KW-0694">RNA-binding</keyword>
<name>A0ABR2YC81_9CHLO</name>
<accession>A0ABR2YC81</accession>
<feature type="domain" description="RRM" evidence="4">
    <location>
        <begin position="992"/>
        <end position="1074"/>
    </location>
</feature>
<gene>
    <name evidence="5" type="ORF">WJX75_001286</name>
</gene>
<feature type="region of interest" description="Disordered" evidence="3">
    <location>
        <begin position="409"/>
        <end position="447"/>
    </location>
</feature>
<dbReference type="SUPFAM" id="SSF54928">
    <property type="entry name" value="RNA-binding domain, RBD"/>
    <property type="match status" value="1"/>
</dbReference>
<dbReference type="SMART" id="SM00320">
    <property type="entry name" value="WD40"/>
    <property type="match status" value="4"/>
</dbReference>
<feature type="region of interest" description="Disordered" evidence="3">
    <location>
        <begin position="540"/>
        <end position="652"/>
    </location>
</feature>
<feature type="region of interest" description="Disordered" evidence="3">
    <location>
        <begin position="736"/>
        <end position="786"/>
    </location>
</feature>
<dbReference type="EMBL" id="JALJOT010000016">
    <property type="protein sequence ID" value="KAK9902014.1"/>
    <property type="molecule type" value="Genomic_DNA"/>
</dbReference>
<evidence type="ECO:0000256" key="2">
    <source>
        <dbReference type="PROSITE-ProRule" id="PRU00176"/>
    </source>
</evidence>
<feature type="compositionally biased region" description="Polar residues" evidence="3">
    <location>
        <begin position="563"/>
        <end position="577"/>
    </location>
</feature>
<dbReference type="PANTHER" id="PTHR48025">
    <property type="entry name" value="OS02G0815200 PROTEIN"/>
    <property type="match status" value="1"/>
</dbReference>
<evidence type="ECO:0000259" key="4">
    <source>
        <dbReference type="PROSITE" id="PS50102"/>
    </source>
</evidence>
<dbReference type="SMART" id="SM00360">
    <property type="entry name" value="RRM"/>
    <property type="match status" value="1"/>
</dbReference>
<feature type="compositionally biased region" description="Low complexity" evidence="3">
    <location>
        <begin position="747"/>
        <end position="761"/>
    </location>
</feature>
<dbReference type="PANTHER" id="PTHR48025:SF1">
    <property type="entry name" value="RRM DOMAIN-CONTAINING PROTEIN"/>
    <property type="match status" value="1"/>
</dbReference>
<dbReference type="Pfam" id="PF00400">
    <property type="entry name" value="WD40"/>
    <property type="match status" value="1"/>
</dbReference>
<protein>
    <recommendedName>
        <fullName evidence="4">RRM domain-containing protein</fullName>
    </recommendedName>
</protein>
<sequence>MQKASMRHHSTLSKAWTSSADDIDPVLCVASSPSRDWLAVATTGAISIHSCDTLGTPTRRLKPNLGSCTALCFSHDSETLISVSSAVLGFWSVISGEQTAETVLSGDLTQPREPDKDAAQQSVLVTVSRHCSEDRFAVGINRSLLVLDLDGKVTCKFGPFESAISGLEWGPRGHLYIDLATRLLTTSCDESQPLLELHAEPSTALLVSTKVSFLALGVASPNMGFQVHVWMLARESDSECKCKEGSSNGGTIMKGVITLNDYESEVTCMAWDERERYFATSDGAEATIWDIAEAQKGRSVMSVVCCGHSPKSRIEHMAFKPDGSFLATVGSDGRVLLFDSSLFISGAGGVISPAAAQQVSSPGSAIVGLEWLSGDKIVAATAEGVITALQLSATSDPASESDQTLRPPVIAPAVSTSPPPLPPTTPTQAAVQQEDDKAHKATQSGPKLEIKVDAEGTAALVTVPDEEHSKSCNLSPLTPKFTPSANRFPGKDSKETGSVTSENGLALHNSVSSLSPQGSVEVEATSGAPKPLAGLAQLHTANSSAPASQTTAINRPAKLRVETSANQQSPRVPSSYNRMPEDGGFAAPRRTYSQDSYPNVSVYGNGGRGRSWMEPAQRQGSNGLDRSSSLSKVPPRSGSLGDGPPRASPLSPGLLQHIQAVKDNPQALHSSHRTDLAGWGPGPLSPMPASPAYHHHVQYMMPFGQQMCGGQMAPVFVPAHGPPPYGFYPVMGPQPIMHSGPPPGGPSSPSQPGTPSARVRGPAPPPVPPPQSPMRGGVPSDFPAPRPVPAGPMMFVPAGAQPPQGWAPVMVPPPGWMGMYGQPPFLQPAPHMHPPQEMGEDTFEQMPPFASPFNDDSEGISANPQVRWAAGYRSAPTNISREQLMRGGHYYSKQPAPRAFNSVPRPNPPPDNTSPASHVGKGEGGGSNSVSDAGSTGDNCSNNGDKVPPTPTNSSFSCTSPSFARGFAKPTFSANGLLMSDGVGGEAPQPVTTLYVGNLPSAIDEYALMTTFQFFGQITNIQVIRDKNSAQSRGFAFVTFAHPHEATYAQSMMNGRTLYGAFGGRSIRVGPSNRACSLTEE</sequence>
<dbReference type="InterPro" id="IPR036322">
    <property type="entry name" value="WD40_repeat_dom_sf"/>
</dbReference>
<dbReference type="InterPro" id="IPR000504">
    <property type="entry name" value="RRM_dom"/>
</dbReference>
<proteinExistence type="predicted"/>
<dbReference type="Gene3D" id="2.130.10.10">
    <property type="entry name" value="YVTN repeat-like/Quinoprotein amine dehydrogenase"/>
    <property type="match status" value="2"/>
</dbReference>
<organism evidence="5 6">
    <name type="scientific">Coccomyxa subellipsoidea</name>
    <dbReference type="NCBI Taxonomy" id="248742"/>
    <lineage>
        <taxon>Eukaryota</taxon>
        <taxon>Viridiplantae</taxon>
        <taxon>Chlorophyta</taxon>
        <taxon>core chlorophytes</taxon>
        <taxon>Trebouxiophyceae</taxon>
        <taxon>Trebouxiophyceae incertae sedis</taxon>
        <taxon>Coccomyxaceae</taxon>
        <taxon>Coccomyxa</taxon>
    </lineage>
</organism>
<dbReference type="Gene3D" id="3.30.70.330">
    <property type="match status" value="1"/>
</dbReference>